<comment type="caution">
    <text evidence="1">The sequence shown here is derived from an EMBL/GenBank/DDBJ whole genome shotgun (WGS) entry which is preliminary data.</text>
</comment>
<gene>
    <name evidence="1" type="ORF">ETSY2_39400</name>
</gene>
<evidence type="ECO:0000313" key="2">
    <source>
        <dbReference type="Proteomes" id="UP000019140"/>
    </source>
</evidence>
<accession>W4LQQ4</accession>
<dbReference type="EMBL" id="AZHX01001746">
    <property type="protein sequence ID" value="ETX00278.1"/>
    <property type="molecule type" value="Genomic_DNA"/>
</dbReference>
<protein>
    <submittedName>
        <fullName evidence="1">Uncharacterized protein</fullName>
    </submittedName>
</protein>
<dbReference type="Proteomes" id="UP000019140">
    <property type="component" value="Unassembled WGS sequence"/>
</dbReference>
<dbReference type="HOGENOM" id="CLU_1955947_0_0_7"/>
<keyword evidence="2" id="KW-1185">Reference proteome</keyword>
<evidence type="ECO:0000313" key="1">
    <source>
        <dbReference type="EMBL" id="ETX00278.1"/>
    </source>
</evidence>
<organism evidence="1 2">
    <name type="scientific">Candidatus Entotheonella gemina</name>
    <dbReference type="NCBI Taxonomy" id="1429439"/>
    <lineage>
        <taxon>Bacteria</taxon>
        <taxon>Pseudomonadati</taxon>
        <taxon>Nitrospinota/Tectimicrobiota group</taxon>
        <taxon>Candidatus Tectimicrobiota</taxon>
        <taxon>Candidatus Entotheonellia</taxon>
        <taxon>Candidatus Entotheonellales</taxon>
        <taxon>Candidatus Entotheonellaceae</taxon>
        <taxon>Candidatus Entotheonella</taxon>
    </lineage>
</organism>
<dbReference type="AlphaFoldDB" id="W4LQQ4"/>
<name>W4LQQ4_9BACT</name>
<sequence length="131" mass="15254">MALEDVHLDVLQNIEFAIVNVYQKQRDLRDIDVMRALDALIDVYRAEVRGHTPKEISLPEPEGTVFQRTKEMCDFRLGRPEAATCIQVPFEGEKTSSDILACLRKIRRSVDRWNKRRGQQGYLQFVSEFVK</sequence>
<reference evidence="1 2" key="1">
    <citation type="journal article" date="2014" name="Nature">
        <title>An environmental bacterial taxon with a large and distinct metabolic repertoire.</title>
        <authorList>
            <person name="Wilson M.C."/>
            <person name="Mori T."/>
            <person name="Ruckert C."/>
            <person name="Uria A.R."/>
            <person name="Helf M.J."/>
            <person name="Takada K."/>
            <person name="Gernert C."/>
            <person name="Steffens U.A."/>
            <person name="Heycke N."/>
            <person name="Schmitt S."/>
            <person name="Rinke C."/>
            <person name="Helfrich E.J."/>
            <person name="Brachmann A.O."/>
            <person name="Gurgui C."/>
            <person name="Wakimoto T."/>
            <person name="Kracht M."/>
            <person name="Crusemann M."/>
            <person name="Hentschel U."/>
            <person name="Abe I."/>
            <person name="Matsunaga S."/>
            <person name="Kalinowski J."/>
            <person name="Takeyama H."/>
            <person name="Piel J."/>
        </authorList>
    </citation>
    <scope>NUCLEOTIDE SEQUENCE [LARGE SCALE GENOMIC DNA]</scope>
    <source>
        <strain evidence="2">TSY2</strain>
    </source>
</reference>
<proteinExistence type="predicted"/>